<gene>
    <name evidence="2" type="ORF">DP939_44080</name>
</gene>
<dbReference type="GO" id="GO:0016810">
    <property type="term" value="F:hydrolase activity, acting on carbon-nitrogen (but not peptide) bonds"/>
    <property type="evidence" value="ECO:0007669"/>
    <property type="project" value="InterPro"/>
</dbReference>
<comment type="caution">
    <text evidence="2">The sequence shown here is derived from an EMBL/GenBank/DDBJ whole genome shotgun (WGS) entry which is preliminary data.</text>
</comment>
<dbReference type="OrthoDB" id="9787041at2"/>
<dbReference type="AlphaFoldDB" id="A0A366LIV5"/>
<proteinExistence type="predicted"/>
<dbReference type="Gene3D" id="3.20.20.370">
    <property type="entry name" value="Glycoside hydrolase/deacetylase"/>
    <property type="match status" value="1"/>
</dbReference>
<dbReference type="PANTHER" id="PTHR43123:SF4">
    <property type="entry name" value="POLYSACCHARIDE DEACETYLASE"/>
    <property type="match status" value="1"/>
</dbReference>
<dbReference type="Proteomes" id="UP000253303">
    <property type="component" value="Unassembled WGS sequence"/>
</dbReference>
<sequence>MDEFLSYRPLDRRERLPLPDGKRVAVNVVMNIEHYEFLPPTNPHRDYFYRVPAKPDIVGYSFRDFGNRVGFWRMLKVLDDSPVRVTCSLNCEVLRLYPDIAEAMVDRRWSFMSHGTYNSRLLFGESESAEREFYDYTISTVRELTGYRMRGMLGPSFSATPATYRLMAEAGMTYTTDWFIDDQPFRLDGPSGGRLIGVPYSREVNDALIFPGSPMFGLDSDYFAEIVQAQYEVLSTEAHERDTAYVMTIALHPLYMGIPHRIGHLAQMFERLGSRDDIWWTTPEQIAAHVDAIGWC</sequence>
<evidence type="ECO:0000259" key="1">
    <source>
        <dbReference type="Pfam" id="PF01522"/>
    </source>
</evidence>
<evidence type="ECO:0000313" key="3">
    <source>
        <dbReference type="Proteomes" id="UP000253303"/>
    </source>
</evidence>
<organism evidence="2 3">
    <name type="scientific">Spongiactinospora rosea</name>
    <dbReference type="NCBI Taxonomy" id="2248750"/>
    <lineage>
        <taxon>Bacteria</taxon>
        <taxon>Bacillati</taxon>
        <taxon>Actinomycetota</taxon>
        <taxon>Actinomycetes</taxon>
        <taxon>Streptosporangiales</taxon>
        <taxon>Streptosporangiaceae</taxon>
        <taxon>Spongiactinospora</taxon>
    </lineage>
</organism>
<name>A0A366LIV5_9ACTN</name>
<dbReference type="PANTHER" id="PTHR43123">
    <property type="entry name" value="POLYSACCHARIDE DEACETYLASE-RELATED"/>
    <property type="match status" value="1"/>
</dbReference>
<dbReference type="InterPro" id="IPR011330">
    <property type="entry name" value="Glyco_hydro/deAcase_b/a-brl"/>
</dbReference>
<dbReference type="GO" id="GO:0005975">
    <property type="term" value="P:carbohydrate metabolic process"/>
    <property type="evidence" value="ECO:0007669"/>
    <property type="project" value="InterPro"/>
</dbReference>
<dbReference type="EMBL" id="QMEY01000046">
    <property type="protein sequence ID" value="RBQ13817.1"/>
    <property type="molecule type" value="Genomic_DNA"/>
</dbReference>
<dbReference type="RefSeq" id="WP_113986802.1">
    <property type="nucleotide sequence ID" value="NZ_QMEY01000046.1"/>
</dbReference>
<dbReference type="Pfam" id="PF01522">
    <property type="entry name" value="Polysacc_deac_1"/>
    <property type="match status" value="1"/>
</dbReference>
<reference evidence="2 3" key="1">
    <citation type="submission" date="2018-06" db="EMBL/GenBank/DDBJ databases">
        <title>Sphaerisporangium craniellae sp. nov., isolated from a marine sponge in the South China Sea.</title>
        <authorList>
            <person name="Li L."/>
        </authorList>
    </citation>
    <scope>NUCLEOTIDE SEQUENCE [LARGE SCALE GENOMIC DNA]</scope>
    <source>
        <strain evidence="2 3">LHW63015</strain>
    </source>
</reference>
<protein>
    <recommendedName>
        <fullName evidence="1">NodB homology domain-containing protein</fullName>
    </recommendedName>
</protein>
<feature type="domain" description="NodB homology" evidence="1">
    <location>
        <begin position="64"/>
        <end position="174"/>
    </location>
</feature>
<evidence type="ECO:0000313" key="2">
    <source>
        <dbReference type="EMBL" id="RBQ13817.1"/>
    </source>
</evidence>
<keyword evidence="3" id="KW-1185">Reference proteome</keyword>
<dbReference type="InterPro" id="IPR002509">
    <property type="entry name" value="NODB_dom"/>
</dbReference>
<dbReference type="SUPFAM" id="SSF88713">
    <property type="entry name" value="Glycoside hydrolase/deacetylase"/>
    <property type="match status" value="1"/>
</dbReference>
<accession>A0A366LIV5</accession>